<evidence type="ECO:0000313" key="9">
    <source>
        <dbReference type="EMBL" id="CAG9559219.1"/>
    </source>
</evidence>
<dbReference type="PANTHER" id="PTHR24276:SF91">
    <property type="entry name" value="AT26814P-RELATED"/>
    <property type="match status" value="1"/>
</dbReference>
<dbReference type="PANTHER" id="PTHR24276">
    <property type="entry name" value="POLYSERASE-RELATED"/>
    <property type="match status" value="1"/>
</dbReference>
<dbReference type="InterPro" id="IPR001254">
    <property type="entry name" value="Trypsin_dom"/>
</dbReference>
<reference evidence="9" key="1">
    <citation type="submission" date="2021-09" db="EMBL/GenBank/DDBJ databases">
        <authorList>
            <person name="Martin H S."/>
        </authorList>
    </citation>
    <scope>NUCLEOTIDE SEQUENCE</scope>
</reference>
<evidence type="ECO:0000256" key="1">
    <source>
        <dbReference type="ARBA" id="ARBA00004239"/>
    </source>
</evidence>
<evidence type="ECO:0000259" key="8">
    <source>
        <dbReference type="PROSITE" id="PS50240"/>
    </source>
</evidence>
<dbReference type="Proteomes" id="UP000789524">
    <property type="component" value="Unassembled WGS sequence"/>
</dbReference>
<comment type="similarity">
    <text evidence="2">Belongs to the peptidase S1 family.</text>
</comment>
<dbReference type="CDD" id="cd00190">
    <property type="entry name" value="Tryp_SPc"/>
    <property type="match status" value="1"/>
</dbReference>
<comment type="caution">
    <text evidence="9">The sequence shown here is derived from an EMBL/GenBank/DDBJ whole genome shotgun (WGS) entry which is preliminary data.</text>
</comment>
<dbReference type="PRINTS" id="PR00722">
    <property type="entry name" value="CHYMOTRYPSIN"/>
</dbReference>
<dbReference type="PROSITE" id="PS50240">
    <property type="entry name" value="TRYPSIN_DOM"/>
    <property type="match status" value="1"/>
</dbReference>
<dbReference type="SUPFAM" id="SSF50494">
    <property type="entry name" value="Trypsin-like serine proteases"/>
    <property type="match status" value="1"/>
</dbReference>
<keyword evidence="7" id="KW-0732">Signal</keyword>
<protein>
    <submittedName>
        <fullName evidence="9">(African queen) hypothetical protein</fullName>
    </submittedName>
</protein>
<keyword evidence="5" id="KW-0720">Serine protease</keyword>
<dbReference type="AlphaFoldDB" id="A0A8J2QBU8"/>
<dbReference type="FunFam" id="2.40.10.10:FF:000036">
    <property type="entry name" value="Trypsin beta"/>
    <property type="match status" value="1"/>
</dbReference>
<keyword evidence="10" id="KW-1185">Reference proteome</keyword>
<feature type="domain" description="Peptidase S1" evidence="8">
    <location>
        <begin position="27"/>
        <end position="268"/>
    </location>
</feature>
<dbReference type="GO" id="GO:0006508">
    <property type="term" value="P:proteolysis"/>
    <property type="evidence" value="ECO:0007669"/>
    <property type="project" value="UniProtKB-KW"/>
</dbReference>
<dbReference type="InterPro" id="IPR033116">
    <property type="entry name" value="TRYPSIN_SER"/>
</dbReference>
<feature type="signal peptide" evidence="7">
    <location>
        <begin position="1"/>
        <end position="20"/>
    </location>
</feature>
<accession>A0A8J2QBU8</accession>
<dbReference type="InterPro" id="IPR001314">
    <property type="entry name" value="Peptidase_S1A"/>
</dbReference>
<evidence type="ECO:0000256" key="3">
    <source>
        <dbReference type="ARBA" id="ARBA00022670"/>
    </source>
</evidence>
<evidence type="ECO:0000256" key="6">
    <source>
        <dbReference type="ARBA" id="ARBA00023157"/>
    </source>
</evidence>
<dbReference type="GO" id="GO:0005576">
    <property type="term" value="C:extracellular region"/>
    <property type="evidence" value="ECO:0007669"/>
    <property type="project" value="UniProtKB-SubCell"/>
</dbReference>
<keyword evidence="3" id="KW-0645">Protease</keyword>
<dbReference type="Pfam" id="PF00089">
    <property type="entry name" value="Trypsin"/>
    <property type="match status" value="1"/>
</dbReference>
<dbReference type="InterPro" id="IPR043504">
    <property type="entry name" value="Peptidase_S1_PA_chymotrypsin"/>
</dbReference>
<evidence type="ECO:0000256" key="7">
    <source>
        <dbReference type="SAM" id="SignalP"/>
    </source>
</evidence>
<proteinExistence type="inferred from homology"/>
<comment type="subcellular location">
    <subcellularLocation>
        <location evidence="1">Secreted</location>
        <location evidence="1">Extracellular space</location>
    </subcellularLocation>
</comment>
<evidence type="ECO:0000256" key="5">
    <source>
        <dbReference type="ARBA" id="ARBA00022825"/>
    </source>
</evidence>
<dbReference type="InterPro" id="IPR050430">
    <property type="entry name" value="Peptidase_S1"/>
</dbReference>
<dbReference type="EMBL" id="CAKASE010000043">
    <property type="protein sequence ID" value="CAG9559219.1"/>
    <property type="molecule type" value="Genomic_DNA"/>
</dbReference>
<evidence type="ECO:0000313" key="10">
    <source>
        <dbReference type="Proteomes" id="UP000789524"/>
    </source>
</evidence>
<dbReference type="PROSITE" id="PS00135">
    <property type="entry name" value="TRYPSIN_SER"/>
    <property type="match status" value="1"/>
</dbReference>
<dbReference type="Gene3D" id="2.40.10.10">
    <property type="entry name" value="Trypsin-like serine proteases"/>
    <property type="match status" value="1"/>
</dbReference>
<sequence>MYISLLRNFLSFLLIIEVNSQYEFLRVLNGSPTTIQQFPILAQMLLDAWGNQQYVQHCAGVVLTSRHVISTAHCFQYNRETSRNYSLPQHWKVRVGSSYRNGGGTLHSVKKIISHEGFDKNLYINDIAVIVVNKKFLIGNSVRQGTIVKPGTEIMPNSICTLVGWGATERDGPQPNQLQYTTMLTIDLEDCKRRYKTIGAIITDSMLCAGRTDIDGVDGCFGDSGGPLIYKGVVVGLVSFGHACGIRYYPGVYTKVSTYTKWIVNTISNNH</sequence>
<keyword evidence="4" id="KW-0378">Hydrolase</keyword>
<feature type="chain" id="PRO_5035241969" evidence="7">
    <location>
        <begin position="21"/>
        <end position="271"/>
    </location>
</feature>
<dbReference type="GO" id="GO:0004252">
    <property type="term" value="F:serine-type endopeptidase activity"/>
    <property type="evidence" value="ECO:0007669"/>
    <property type="project" value="InterPro"/>
</dbReference>
<dbReference type="InterPro" id="IPR009003">
    <property type="entry name" value="Peptidase_S1_PA"/>
</dbReference>
<keyword evidence="6" id="KW-1015">Disulfide bond</keyword>
<name>A0A8J2QBU8_9NEOP</name>
<organism evidence="9 10">
    <name type="scientific">Danaus chrysippus</name>
    <name type="common">African queen</name>
    <dbReference type="NCBI Taxonomy" id="151541"/>
    <lineage>
        <taxon>Eukaryota</taxon>
        <taxon>Metazoa</taxon>
        <taxon>Ecdysozoa</taxon>
        <taxon>Arthropoda</taxon>
        <taxon>Hexapoda</taxon>
        <taxon>Insecta</taxon>
        <taxon>Pterygota</taxon>
        <taxon>Neoptera</taxon>
        <taxon>Endopterygota</taxon>
        <taxon>Lepidoptera</taxon>
        <taxon>Glossata</taxon>
        <taxon>Ditrysia</taxon>
        <taxon>Papilionoidea</taxon>
        <taxon>Nymphalidae</taxon>
        <taxon>Danainae</taxon>
        <taxon>Danaini</taxon>
        <taxon>Danaina</taxon>
        <taxon>Danaus</taxon>
        <taxon>Anosia</taxon>
    </lineage>
</organism>
<evidence type="ECO:0000256" key="4">
    <source>
        <dbReference type="ARBA" id="ARBA00022801"/>
    </source>
</evidence>
<dbReference type="OrthoDB" id="448954at2759"/>
<dbReference type="SMART" id="SM00020">
    <property type="entry name" value="Tryp_SPc"/>
    <property type="match status" value="1"/>
</dbReference>
<evidence type="ECO:0000256" key="2">
    <source>
        <dbReference type="ARBA" id="ARBA00007664"/>
    </source>
</evidence>
<gene>
    <name evidence="9" type="ORF">DCHRY22_LOCUS1118</name>
</gene>